<protein>
    <submittedName>
        <fullName evidence="2">Uncharacterized protein</fullName>
    </submittedName>
</protein>
<proteinExistence type="predicted"/>
<evidence type="ECO:0000313" key="2">
    <source>
        <dbReference type="WBParaSite" id="ES5_v2.g11803.t1"/>
    </source>
</evidence>
<dbReference type="Proteomes" id="UP000887579">
    <property type="component" value="Unplaced"/>
</dbReference>
<name>A0AC34F429_9BILA</name>
<dbReference type="WBParaSite" id="ES5_v2.g11803.t1">
    <property type="protein sequence ID" value="ES5_v2.g11803.t1"/>
    <property type="gene ID" value="ES5_v2.g11803"/>
</dbReference>
<accession>A0AC34F429</accession>
<evidence type="ECO:0000313" key="1">
    <source>
        <dbReference type="Proteomes" id="UP000887579"/>
    </source>
</evidence>
<sequence>MDTTTTMPPLESKHSLTSHGSNDSSNGKNFCVVCDDESDGLHFGQHTCRACAAFFRRTVSLKLDYVCKHENNCEIVKTARNMCRSCRYQKCLQKGMLTTAVQHSRDGLGKRKEAVKRHAPEPQPSTSTPSTCSTTSDYSTDTSNNNMWSPGNQQQTSPTTTPSSNDLTTYNPNYIYTTTTNGVIHGTPVIHNFSQMQLSNNYVPVQQEMKVLQKMVEGYRNFLSLRRASYTLVDVIPRFSTGDPNTIPQSNYGTSKKSCRIEASLVMDVANNYFQPFSMLQSDDKIKLFDTFYCHFSTAERAYNTFKRFGHIEGNDKLIMPDGGFVELSQLSKFYENSAKGDPEQLAQIFRSTLSYVCNNVVPHMTRIHIDEYELCTLFGIFLWRDSVSDLTPEARNLLFQTREELFKDLHLHYRTIGITEFDISVKLGNLLLLMPKLEHAVKLFRENFNIAELFNMIEMDPCCRHYHETSVKT</sequence>
<reference evidence="2" key="1">
    <citation type="submission" date="2022-11" db="UniProtKB">
        <authorList>
            <consortium name="WormBaseParasite"/>
        </authorList>
    </citation>
    <scope>IDENTIFICATION</scope>
</reference>
<organism evidence="1 2">
    <name type="scientific">Panagrolaimus sp. ES5</name>
    <dbReference type="NCBI Taxonomy" id="591445"/>
    <lineage>
        <taxon>Eukaryota</taxon>
        <taxon>Metazoa</taxon>
        <taxon>Ecdysozoa</taxon>
        <taxon>Nematoda</taxon>
        <taxon>Chromadorea</taxon>
        <taxon>Rhabditida</taxon>
        <taxon>Tylenchina</taxon>
        <taxon>Panagrolaimomorpha</taxon>
        <taxon>Panagrolaimoidea</taxon>
        <taxon>Panagrolaimidae</taxon>
        <taxon>Panagrolaimus</taxon>
    </lineage>
</organism>